<gene>
    <name evidence="1" type="ORF">pEaSNUABM3_00033</name>
</gene>
<sequence length="112" mass="12868">MRKIRALLKMRHLEQLRDRFEDGPLFDIIYFDGQATDAPQYVREVVCDKLFPNSIDESIVGGYDYLVLGVRDQDVDIELKPGDYVVFRDDNSFVTLRGFDKAEVAGGKLVLH</sequence>
<evidence type="ECO:0000313" key="1">
    <source>
        <dbReference type="EMBL" id="QZE56230.1"/>
    </source>
</evidence>
<reference evidence="1 2" key="1">
    <citation type="submission" date="2021-06" db="EMBL/GenBank/DDBJ databases">
        <title>Complete genome sequence of Erwinia phage pEa_SNUABM_03.</title>
        <authorList>
            <person name="Kim S.G."/>
            <person name="Park S.C."/>
        </authorList>
    </citation>
    <scope>NUCLEOTIDE SEQUENCE [LARGE SCALE GENOMIC DNA]</scope>
</reference>
<protein>
    <submittedName>
        <fullName evidence="1">Uncharacterized protein</fullName>
    </submittedName>
</protein>
<keyword evidence="2" id="KW-1185">Reference proteome</keyword>
<name>A0AAE8BYP1_9CAUD</name>
<accession>A0AAE8BYP1</accession>
<organism evidence="1 2">
    <name type="scientific">Erwinia phage pEa_SNUABM_3</name>
    <dbReference type="NCBI Taxonomy" id="2869552"/>
    <lineage>
        <taxon>Viruses</taxon>
        <taxon>Duplodnaviria</taxon>
        <taxon>Heunggongvirae</taxon>
        <taxon>Uroviricota</taxon>
        <taxon>Caudoviricetes</taxon>
        <taxon>Alexandravirus</taxon>
        <taxon>Alexandravirus SNUABM3</taxon>
    </lineage>
</organism>
<proteinExistence type="predicted"/>
<dbReference type="EMBL" id="MZ443770">
    <property type="protein sequence ID" value="QZE56230.1"/>
    <property type="molecule type" value="Genomic_DNA"/>
</dbReference>
<dbReference type="Proteomes" id="UP000827787">
    <property type="component" value="Segment"/>
</dbReference>
<evidence type="ECO:0000313" key="2">
    <source>
        <dbReference type="Proteomes" id="UP000827787"/>
    </source>
</evidence>